<dbReference type="Pfam" id="PF18962">
    <property type="entry name" value="Por_Secre_tail"/>
    <property type="match status" value="1"/>
</dbReference>
<evidence type="ECO:0000256" key="1">
    <source>
        <dbReference type="ARBA" id="ARBA00008721"/>
    </source>
</evidence>
<comment type="similarity">
    <text evidence="1">Belongs to the peptidase M43B family.</text>
</comment>
<proteinExistence type="inferred from homology"/>
<evidence type="ECO:0000256" key="2">
    <source>
        <dbReference type="ARBA" id="ARBA00022670"/>
    </source>
</evidence>
<feature type="domain" description="Peptidase M43 pregnancy-associated plasma-A" evidence="9">
    <location>
        <begin position="161"/>
        <end position="311"/>
    </location>
</feature>
<keyword evidence="7" id="KW-0482">Metalloprotease</keyword>
<dbReference type="PANTHER" id="PTHR47466:SF1">
    <property type="entry name" value="METALLOPROTEASE MEP1 (AFU_ORTHOLOGUE AFUA_1G07730)-RELATED"/>
    <property type="match status" value="1"/>
</dbReference>
<dbReference type="Gene3D" id="3.40.390.10">
    <property type="entry name" value="Collagenase (Catalytic Domain)"/>
    <property type="match status" value="1"/>
</dbReference>
<evidence type="ECO:0000256" key="6">
    <source>
        <dbReference type="ARBA" id="ARBA00022833"/>
    </source>
</evidence>
<keyword evidence="2" id="KW-0645">Protease</keyword>
<dbReference type="CDD" id="cd04275">
    <property type="entry name" value="ZnMc_pappalysin_like"/>
    <property type="match status" value="1"/>
</dbReference>
<dbReference type="InterPro" id="IPR008754">
    <property type="entry name" value="Peptidase_M43"/>
</dbReference>
<sequence length="412" mass="45721">MKNVILLFNIFLFSLVSGQRMCGTSQKMEEFYQKNPEVRSYAKELRAFLVNPNNLKKTNRSSNIVTIPVVVHVLYKNSTQNISDAQIQSQISVLNQDFRKLNSDFSSVVPAAFQPFGADLEIAFCMATKDPNGVATNGIVRKSVPTTFDFENEYYESTGDLAWDPNKYLNIWIGAFDNPDLLGFAYLPEGAAGQPFDGLAIGYQYFGTIGTVNSPYNGGRTATHEIGHYLGLLHPWGDDGSACGTPANDDGVADTPATNRWYFDCPTYPDNIYTCTSTPDGAMFMNFMDYVNDSCMAFFTNGQKTITRNVLSGPRASLLNSNGCQTLSLTEIEKIEAIKLFPNPSTQFISVSSPMIAVDEVEVFDSSGKLVLAKSNLKIQEKIDIKRLSLGIYYIRIYSKGNLLKSDKFIKQ</sequence>
<dbReference type="Proteomes" id="UP000620064">
    <property type="component" value="Unassembled WGS sequence"/>
</dbReference>
<dbReference type="InterPro" id="IPR024079">
    <property type="entry name" value="MetalloPept_cat_dom_sf"/>
</dbReference>
<reference evidence="12" key="1">
    <citation type="journal article" date="2019" name="Int. J. Syst. Evol. Microbiol.">
        <title>The Global Catalogue of Microorganisms (GCM) 10K type strain sequencing project: providing services to taxonomists for standard genome sequencing and annotation.</title>
        <authorList>
            <consortium name="The Broad Institute Genomics Platform"/>
            <consortium name="The Broad Institute Genome Sequencing Center for Infectious Disease"/>
            <person name="Wu L."/>
            <person name="Ma J."/>
        </authorList>
    </citation>
    <scope>NUCLEOTIDE SEQUENCE [LARGE SCALE GENOMIC DNA]</scope>
    <source>
        <strain evidence="12">CGMCC 1.7656</strain>
    </source>
</reference>
<keyword evidence="4" id="KW-0732">Signal</keyword>
<gene>
    <name evidence="11" type="ORF">GCM10010992_15800</name>
</gene>
<evidence type="ECO:0000256" key="4">
    <source>
        <dbReference type="ARBA" id="ARBA00022729"/>
    </source>
</evidence>
<keyword evidence="6" id="KW-0862">Zinc</keyword>
<comment type="caution">
    <text evidence="11">The sequence shown here is derived from an EMBL/GenBank/DDBJ whole genome shotgun (WGS) entry which is preliminary data.</text>
</comment>
<evidence type="ECO:0000256" key="5">
    <source>
        <dbReference type="ARBA" id="ARBA00022801"/>
    </source>
</evidence>
<evidence type="ECO:0000313" key="12">
    <source>
        <dbReference type="Proteomes" id="UP000620064"/>
    </source>
</evidence>
<accession>A0ABQ2NJS5</accession>
<dbReference type="SUPFAM" id="SSF55486">
    <property type="entry name" value="Metalloproteases ('zincins'), catalytic domain"/>
    <property type="match status" value="1"/>
</dbReference>
<keyword evidence="3" id="KW-0479">Metal-binding</keyword>
<dbReference type="Pfam" id="PF05572">
    <property type="entry name" value="Peptidase_M43"/>
    <property type="match status" value="1"/>
</dbReference>
<keyword evidence="5" id="KW-0378">Hydrolase</keyword>
<dbReference type="EMBL" id="BMLV01000003">
    <property type="protein sequence ID" value="GGP04308.1"/>
    <property type="molecule type" value="Genomic_DNA"/>
</dbReference>
<dbReference type="RefSeq" id="WP_188617568.1">
    <property type="nucleotide sequence ID" value="NZ_BMLV01000003.1"/>
</dbReference>
<organism evidence="11 12">
    <name type="scientific">Cloacibacterium rupense</name>
    <dbReference type="NCBI Taxonomy" id="517423"/>
    <lineage>
        <taxon>Bacteria</taxon>
        <taxon>Pseudomonadati</taxon>
        <taxon>Bacteroidota</taxon>
        <taxon>Flavobacteriia</taxon>
        <taxon>Flavobacteriales</taxon>
        <taxon>Weeksellaceae</taxon>
    </lineage>
</organism>
<keyword evidence="12" id="KW-1185">Reference proteome</keyword>
<dbReference type="PANTHER" id="PTHR47466">
    <property type="match status" value="1"/>
</dbReference>
<evidence type="ECO:0000256" key="8">
    <source>
        <dbReference type="ARBA" id="ARBA00023157"/>
    </source>
</evidence>
<protein>
    <recommendedName>
        <fullName evidence="13">Por secretion system C-terminal sorting domain-containing protein</fullName>
    </recommendedName>
</protein>
<evidence type="ECO:0000313" key="11">
    <source>
        <dbReference type="EMBL" id="GGP04308.1"/>
    </source>
</evidence>
<name>A0ABQ2NJS5_9FLAO</name>
<evidence type="ECO:0000256" key="3">
    <source>
        <dbReference type="ARBA" id="ARBA00022723"/>
    </source>
</evidence>
<evidence type="ECO:0000259" key="10">
    <source>
        <dbReference type="Pfam" id="PF18962"/>
    </source>
</evidence>
<evidence type="ECO:0000256" key="7">
    <source>
        <dbReference type="ARBA" id="ARBA00023049"/>
    </source>
</evidence>
<evidence type="ECO:0000259" key="9">
    <source>
        <dbReference type="Pfam" id="PF05572"/>
    </source>
</evidence>
<keyword evidence="8" id="KW-1015">Disulfide bond</keyword>
<dbReference type="InterPro" id="IPR026444">
    <property type="entry name" value="Secre_tail"/>
</dbReference>
<dbReference type="NCBIfam" id="TIGR04183">
    <property type="entry name" value="Por_Secre_tail"/>
    <property type="match status" value="1"/>
</dbReference>
<feature type="domain" description="Secretion system C-terminal sorting" evidence="10">
    <location>
        <begin position="340"/>
        <end position="405"/>
    </location>
</feature>
<evidence type="ECO:0008006" key="13">
    <source>
        <dbReference type="Google" id="ProtNLM"/>
    </source>
</evidence>